<dbReference type="RefSeq" id="WP_044768058.1">
    <property type="nucleotide sequence ID" value="NZ_CEIH01000352.1"/>
</dbReference>
<sequence>MKNSNLKRTKFTRSIPIQLGLLGILGMCQTILIAIRYIPIGLQKYLDIAFVWGKQMTNVQNWLSAISLGIFLYILYLWLRESRRYFRNGVFFWRTMQTYHHLRKIRNLQSGDQLLQLQNIGVCIDSDGIIIQFVIPIGIEYRKILIKNKQYLEGEIKTLFNYYSYSELTEKDGIWTMTGSLK</sequence>
<reference evidence="2 3" key="1">
    <citation type="submission" date="2016-02" db="EMBL/GenBank/DDBJ databases">
        <authorList>
            <consortium name="Pathogen Informatics"/>
        </authorList>
    </citation>
    <scope>NUCLEOTIDE SEQUENCE [LARGE SCALE GENOMIC DNA]</scope>
    <source>
        <strain evidence="2 3">SS1013</strain>
    </source>
</reference>
<evidence type="ECO:0000313" key="3">
    <source>
        <dbReference type="Proteomes" id="UP000069526"/>
    </source>
</evidence>
<gene>
    <name evidence="2" type="ORF">ERS132539_01298</name>
</gene>
<name>A0A0Z8NV08_STRSU</name>
<proteinExistence type="predicted"/>
<feature type="transmembrane region" description="Helical" evidence="1">
    <location>
        <begin position="21"/>
        <end position="39"/>
    </location>
</feature>
<keyword evidence="1" id="KW-0472">Membrane</keyword>
<dbReference type="EMBL" id="FIJK01000029">
    <property type="protein sequence ID" value="CYW34024.1"/>
    <property type="molecule type" value="Genomic_DNA"/>
</dbReference>
<evidence type="ECO:0000313" key="2">
    <source>
        <dbReference type="EMBL" id="CYW34024.1"/>
    </source>
</evidence>
<keyword evidence="1" id="KW-1133">Transmembrane helix</keyword>
<feature type="transmembrane region" description="Helical" evidence="1">
    <location>
        <begin position="59"/>
        <end position="79"/>
    </location>
</feature>
<dbReference type="AlphaFoldDB" id="A0A0Z8NV08"/>
<evidence type="ECO:0000256" key="1">
    <source>
        <dbReference type="SAM" id="Phobius"/>
    </source>
</evidence>
<protein>
    <submittedName>
        <fullName evidence="2">Uncharacterized protein</fullName>
    </submittedName>
</protein>
<dbReference type="Proteomes" id="UP000069526">
    <property type="component" value="Unassembled WGS sequence"/>
</dbReference>
<accession>A0A0Z8NV08</accession>
<organism evidence="2 3">
    <name type="scientific">Streptococcus suis</name>
    <dbReference type="NCBI Taxonomy" id="1307"/>
    <lineage>
        <taxon>Bacteria</taxon>
        <taxon>Bacillati</taxon>
        <taxon>Bacillota</taxon>
        <taxon>Bacilli</taxon>
        <taxon>Lactobacillales</taxon>
        <taxon>Streptococcaceae</taxon>
        <taxon>Streptococcus</taxon>
    </lineage>
</organism>
<keyword evidence="1" id="KW-0812">Transmembrane</keyword>